<keyword evidence="1" id="KW-0472">Membrane</keyword>
<reference evidence="3" key="1">
    <citation type="journal article" date="2019" name="Int. J. Syst. Evol. Microbiol.">
        <title>Halobacteriovorax valvorus sp. nov., a novel prokaryotic predator isolated from coastal seawater of China.</title>
        <authorList>
            <person name="Chen M.-X."/>
        </authorList>
    </citation>
    <scope>NUCLEOTIDE SEQUENCE [LARGE SCALE GENOMIC DNA]</scope>
    <source>
        <strain evidence="3">BL9</strain>
    </source>
</reference>
<feature type="transmembrane region" description="Helical" evidence="1">
    <location>
        <begin position="129"/>
        <end position="149"/>
    </location>
</feature>
<name>A0ABY0IIJ3_9BACT</name>
<evidence type="ECO:0000313" key="3">
    <source>
        <dbReference type="Proteomes" id="UP000443582"/>
    </source>
</evidence>
<dbReference type="Proteomes" id="UP000443582">
    <property type="component" value="Unassembled WGS sequence"/>
</dbReference>
<organism evidence="2 3">
    <name type="scientific">Halobacteriovorax vibrionivorans</name>
    <dbReference type="NCBI Taxonomy" id="2152716"/>
    <lineage>
        <taxon>Bacteria</taxon>
        <taxon>Pseudomonadati</taxon>
        <taxon>Bdellovibrionota</taxon>
        <taxon>Bacteriovoracia</taxon>
        <taxon>Bacteriovoracales</taxon>
        <taxon>Halobacteriovoraceae</taxon>
        <taxon>Halobacteriovorax</taxon>
    </lineage>
</organism>
<feature type="transmembrane region" description="Helical" evidence="1">
    <location>
        <begin position="155"/>
        <end position="183"/>
    </location>
</feature>
<accession>A0ABY0IIJ3</accession>
<feature type="transmembrane region" description="Helical" evidence="1">
    <location>
        <begin position="195"/>
        <end position="218"/>
    </location>
</feature>
<dbReference type="PANTHER" id="PTHR37308:SF1">
    <property type="entry name" value="POLYPRENYL-PHOSPHATE TRANSPORTER"/>
    <property type="match status" value="1"/>
</dbReference>
<dbReference type="InterPro" id="IPR007163">
    <property type="entry name" value="VCA0040-like"/>
</dbReference>
<keyword evidence="1" id="KW-0812">Transmembrane</keyword>
<dbReference type="RefSeq" id="WP_114705325.1">
    <property type="nucleotide sequence ID" value="NZ_QDKL01000001.1"/>
</dbReference>
<evidence type="ECO:0000256" key="1">
    <source>
        <dbReference type="SAM" id="Phobius"/>
    </source>
</evidence>
<feature type="transmembrane region" description="Helical" evidence="1">
    <location>
        <begin position="233"/>
        <end position="250"/>
    </location>
</feature>
<keyword evidence="3" id="KW-1185">Reference proteome</keyword>
<protein>
    <submittedName>
        <fullName evidence="2">DUF368 domain-containing protein</fullName>
    </submittedName>
</protein>
<feature type="transmembrane region" description="Helical" evidence="1">
    <location>
        <begin position="99"/>
        <end position="117"/>
    </location>
</feature>
<proteinExistence type="predicted"/>
<gene>
    <name evidence="2" type="ORF">DAY19_01010</name>
</gene>
<dbReference type="Pfam" id="PF04018">
    <property type="entry name" value="VCA0040-like"/>
    <property type="match status" value="1"/>
</dbReference>
<keyword evidence="1" id="KW-1133">Transmembrane helix</keyword>
<dbReference type="PANTHER" id="PTHR37308">
    <property type="entry name" value="INTEGRAL MEMBRANE PROTEIN"/>
    <property type="match status" value="1"/>
</dbReference>
<feature type="transmembrane region" description="Helical" evidence="1">
    <location>
        <begin position="271"/>
        <end position="298"/>
    </location>
</feature>
<comment type="caution">
    <text evidence="2">The sequence shown here is derived from an EMBL/GenBank/DDBJ whole genome shotgun (WGS) entry which is preliminary data.</text>
</comment>
<dbReference type="EMBL" id="QDKL01000001">
    <property type="protein sequence ID" value="RZF22380.1"/>
    <property type="molecule type" value="Genomic_DNA"/>
</dbReference>
<evidence type="ECO:0000313" key="2">
    <source>
        <dbReference type="EMBL" id="RZF22380.1"/>
    </source>
</evidence>
<sequence length="305" mass="33554">MINKDMALVFCKGFLMGIADLIPGVSGGTIAFITGIYDKLLSTIAAINKDLIKDALTLNFKSVSQRIDLRFLIPLAVGILGAMFSLARLMHYLINHHPVPTWGLFLGLISSSIIVIARDLKDRKNPMNLLMVLLGGMLGFFITQLVPVTTPTDHWFIFLCGLIGITAMILPGISGSFILLILGKYEYVTGALKNPFADGAFVIIGVFAIGCLTGLLSFSKVLNYFMNNFRERTMAFLVGILFGTLSKVWPWREVTQSVVIRGKTKILAERAFFPTTLGVEDFIAIGLILFGFFFVLFLERGASKP</sequence>
<feature type="transmembrane region" description="Helical" evidence="1">
    <location>
        <begin position="71"/>
        <end position="93"/>
    </location>
</feature>